<feature type="domain" description="N-acetyltransferase" evidence="4">
    <location>
        <begin position="44"/>
        <end position="126"/>
    </location>
</feature>
<dbReference type="Pfam" id="PF13302">
    <property type="entry name" value="Acetyltransf_3"/>
    <property type="match status" value="1"/>
</dbReference>
<dbReference type="PANTHER" id="PTHR13256">
    <property type="entry name" value="N-ACETYLTRANSFERASE 9"/>
    <property type="match status" value="1"/>
</dbReference>
<dbReference type="PANTHER" id="PTHR13256:SF16">
    <property type="entry name" value="ALPHA_BETA-TUBULIN-N-ACETYLTRANSFERASE 9"/>
    <property type="match status" value="1"/>
</dbReference>
<gene>
    <name evidence="5" type="ORF">PHET_05624</name>
</gene>
<sequence length="147" mass="16267">EFEAQRQWAELDDRLTFIILSKDRLASFENSPASNVNDFGNMEVDSMIGDVNLFLHPIDTSTVGANNECFEGELSVMIAEPDMRGRGLASEALAALLEFSGHHLPSKLSGLVAKVSLDNLSSIKLFSSHLKFIERKRCSVFNQASFD</sequence>
<dbReference type="InterPro" id="IPR016181">
    <property type="entry name" value="Acyl_CoA_acyltransferase"/>
</dbReference>
<dbReference type="Gene3D" id="3.40.630.30">
    <property type="match status" value="1"/>
</dbReference>
<keyword evidence="2" id="KW-0808">Transferase</keyword>
<evidence type="ECO:0000256" key="2">
    <source>
        <dbReference type="ARBA" id="ARBA00022679"/>
    </source>
</evidence>
<protein>
    <submittedName>
        <fullName evidence="5">Acyl-CoA N-acyltransferase</fullName>
    </submittedName>
</protein>
<evidence type="ECO:0000313" key="5">
    <source>
        <dbReference type="EMBL" id="KAF5401037.1"/>
    </source>
</evidence>
<name>A0A8J4TF19_9TREM</name>
<dbReference type="InterPro" id="IPR000182">
    <property type="entry name" value="GNAT_dom"/>
</dbReference>
<keyword evidence="3" id="KW-0012">Acyltransferase</keyword>
<evidence type="ECO:0000259" key="4">
    <source>
        <dbReference type="Pfam" id="PF13302"/>
    </source>
</evidence>
<feature type="non-terminal residue" evidence="5">
    <location>
        <position position="147"/>
    </location>
</feature>
<dbReference type="AlphaFoldDB" id="A0A8J4TF19"/>
<dbReference type="Proteomes" id="UP000748531">
    <property type="component" value="Unassembled WGS sequence"/>
</dbReference>
<accession>A0A8J4TF19</accession>
<comment type="caution">
    <text evidence="5">The sequence shown here is derived from an EMBL/GenBank/DDBJ whole genome shotgun (WGS) entry which is preliminary data.</text>
</comment>
<dbReference type="EMBL" id="LUCH01002747">
    <property type="protein sequence ID" value="KAF5401037.1"/>
    <property type="molecule type" value="Genomic_DNA"/>
</dbReference>
<comment type="similarity">
    <text evidence="1">Belongs to the acetyltransferase family. GNAT subfamily.</text>
</comment>
<dbReference type="GO" id="GO:0008080">
    <property type="term" value="F:N-acetyltransferase activity"/>
    <property type="evidence" value="ECO:0007669"/>
    <property type="project" value="InterPro"/>
</dbReference>
<dbReference type="OrthoDB" id="5043642at2759"/>
<proteinExistence type="inferred from homology"/>
<reference evidence="5" key="1">
    <citation type="submission" date="2019-05" db="EMBL/GenBank/DDBJ databases">
        <title>Annotation for the trematode Paragonimus heterotremus.</title>
        <authorList>
            <person name="Choi Y.-J."/>
        </authorList>
    </citation>
    <scope>NUCLEOTIDE SEQUENCE</scope>
    <source>
        <strain evidence="5">LC</strain>
    </source>
</reference>
<keyword evidence="6" id="KW-1185">Reference proteome</keyword>
<dbReference type="SUPFAM" id="SSF55729">
    <property type="entry name" value="Acyl-CoA N-acyltransferases (Nat)"/>
    <property type="match status" value="1"/>
</dbReference>
<evidence type="ECO:0000256" key="1">
    <source>
        <dbReference type="ARBA" id="ARBA00009342"/>
    </source>
</evidence>
<dbReference type="InterPro" id="IPR039135">
    <property type="entry name" value="NAT9-like"/>
</dbReference>
<evidence type="ECO:0000256" key="3">
    <source>
        <dbReference type="ARBA" id="ARBA00023315"/>
    </source>
</evidence>
<organism evidence="5 6">
    <name type="scientific">Paragonimus heterotremus</name>
    <dbReference type="NCBI Taxonomy" id="100268"/>
    <lineage>
        <taxon>Eukaryota</taxon>
        <taxon>Metazoa</taxon>
        <taxon>Spiralia</taxon>
        <taxon>Lophotrochozoa</taxon>
        <taxon>Platyhelminthes</taxon>
        <taxon>Trematoda</taxon>
        <taxon>Digenea</taxon>
        <taxon>Plagiorchiida</taxon>
        <taxon>Troglotremata</taxon>
        <taxon>Troglotrematidae</taxon>
        <taxon>Paragonimus</taxon>
    </lineage>
</organism>
<evidence type="ECO:0000313" key="6">
    <source>
        <dbReference type="Proteomes" id="UP000748531"/>
    </source>
</evidence>